<dbReference type="PROSITE" id="PS51257">
    <property type="entry name" value="PROKAR_LIPOPROTEIN"/>
    <property type="match status" value="1"/>
</dbReference>
<protein>
    <submittedName>
        <fullName evidence="3">Uncharacterized protein</fullName>
    </submittedName>
</protein>
<dbReference type="Proteomes" id="UP000243650">
    <property type="component" value="Unassembled WGS sequence"/>
</dbReference>
<dbReference type="EMBL" id="PVNS01000006">
    <property type="protein sequence ID" value="PRO65782.1"/>
    <property type="molecule type" value="Genomic_DNA"/>
</dbReference>
<evidence type="ECO:0000256" key="1">
    <source>
        <dbReference type="SAM" id="MobiDB-lite"/>
    </source>
</evidence>
<evidence type="ECO:0000313" key="3">
    <source>
        <dbReference type="EMBL" id="PRO65782.1"/>
    </source>
</evidence>
<organism evidence="3 4">
    <name type="scientific">Alkalicoccus urumqiensis</name>
    <name type="common">Bacillus urumqiensis</name>
    <dbReference type="NCBI Taxonomy" id="1548213"/>
    <lineage>
        <taxon>Bacteria</taxon>
        <taxon>Bacillati</taxon>
        <taxon>Bacillota</taxon>
        <taxon>Bacilli</taxon>
        <taxon>Bacillales</taxon>
        <taxon>Bacillaceae</taxon>
        <taxon>Alkalicoccus</taxon>
    </lineage>
</organism>
<feature type="compositionally biased region" description="Acidic residues" evidence="1">
    <location>
        <begin position="51"/>
        <end position="62"/>
    </location>
</feature>
<reference evidence="3 4" key="1">
    <citation type="submission" date="2018-03" db="EMBL/GenBank/DDBJ databases">
        <title>Bacillus urumqiensis sp. nov., a moderately haloalkaliphilic bacterium isolated from a salt lake.</title>
        <authorList>
            <person name="Zhao B."/>
            <person name="Liao Z."/>
        </authorList>
    </citation>
    <scope>NUCLEOTIDE SEQUENCE [LARGE SCALE GENOMIC DNA]</scope>
    <source>
        <strain evidence="3 4">BZ-SZ-XJ18</strain>
    </source>
</reference>
<name>A0A2P6MHL9_ALKUR</name>
<feature type="chain" id="PRO_5038663079" evidence="2">
    <location>
        <begin position="21"/>
        <end position="62"/>
    </location>
</feature>
<keyword evidence="4" id="KW-1185">Reference proteome</keyword>
<evidence type="ECO:0000313" key="4">
    <source>
        <dbReference type="Proteomes" id="UP000243650"/>
    </source>
</evidence>
<feature type="compositionally biased region" description="Polar residues" evidence="1">
    <location>
        <begin position="37"/>
        <end position="47"/>
    </location>
</feature>
<dbReference type="RefSeq" id="WP_105958878.1">
    <property type="nucleotide sequence ID" value="NZ_PVNS01000006.1"/>
</dbReference>
<dbReference type="AlphaFoldDB" id="A0A2P6MHL9"/>
<evidence type="ECO:0000256" key="2">
    <source>
        <dbReference type="SAM" id="SignalP"/>
    </source>
</evidence>
<accession>A0A2P6MHL9</accession>
<comment type="caution">
    <text evidence="3">The sequence shown here is derived from an EMBL/GenBank/DDBJ whole genome shotgun (WGS) entry which is preliminary data.</text>
</comment>
<sequence length="62" mass="6389">MKKKAHLTLTAAFSAMMLLAACGGGGADEEAPAGNEPTDNATMNENAEMNDGMEDPVDDSTE</sequence>
<gene>
    <name evidence="3" type="ORF">C6I21_07750</name>
</gene>
<feature type="signal peptide" evidence="2">
    <location>
        <begin position="1"/>
        <end position="20"/>
    </location>
</feature>
<keyword evidence="2" id="KW-0732">Signal</keyword>
<proteinExistence type="predicted"/>
<feature type="region of interest" description="Disordered" evidence="1">
    <location>
        <begin position="23"/>
        <end position="62"/>
    </location>
</feature>